<sequence length="493" mass="53113">MGTVGQGSWDLVFPSGAPERIGDMFATAVVADAVRRYDADLAQQVETCRDWHCDYRGIFRGLTALAASSPAVSVGIATDGLRAARQLLRFVTGHTIAPLHSVDVDAIATPDGLQTGRIDGTAKPAPRLEIPFRGALLAEEALGQQLTDWRRRGIIEPAFAAAVERVIDHPEWLSLPGFRVIVTGAAAELGPLRPLLRWGADVLAIDLPGPERWREISNIAKVGAGRLRYPVTAGPGADITRQFPALVHWIRAQFDHDARPVFGLYANAPGPQGVRLAAALDVLVEDLLEHRDDAAIAYLGSPTDCYAVPEDVIADAHARLRERGVGPRVLRVLTASALYRPNYRTTNPDHLGATWSVADALLPAQGPNHALAQRLLRWRTVLAHTAGRTVSCAVAPPARTKSLRTQRSLAASYRGAHHFGVEVFDPDTARTLLAAKLVADLFAPPETPADTTPERIFVAGAAHGGLWRQPFEPTSILPLAALAGYFRTILGRP</sequence>
<evidence type="ECO:0000313" key="2">
    <source>
        <dbReference type="Proteomes" id="UP001432062"/>
    </source>
</evidence>
<protein>
    <submittedName>
        <fullName evidence="1">Uncharacterized protein</fullName>
    </submittedName>
</protein>
<accession>A0ABZ1Z4H8</accession>
<dbReference type="RefSeq" id="WP_329413805.1">
    <property type="nucleotide sequence ID" value="NZ_CP109441.1"/>
</dbReference>
<reference evidence="1" key="1">
    <citation type="submission" date="2022-10" db="EMBL/GenBank/DDBJ databases">
        <title>The complete genomes of actinobacterial strains from the NBC collection.</title>
        <authorList>
            <person name="Joergensen T.S."/>
            <person name="Alvarez Arevalo M."/>
            <person name="Sterndorff E.B."/>
            <person name="Faurdal D."/>
            <person name="Vuksanovic O."/>
            <person name="Mourched A.-S."/>
            <person name="Charusanti P."/>
            <person name="Shaw S."/>
            <person name="Blin K."/>
            <person name="Weber T."/>
        </authorList>
    </citation>
    <scope>NUCLEOTIDE SEQUENCE</scope>
    <source>
        <strain evidence="1">NBC_01482</strain>
    </source>
</reference>
<dbReference type="EMBL" id="CP109441">
    <property type="protein sequence ID" value="WUV49301.1"/>
    <property type="molecule type" value="Genomic_DNA"/>
</dbReference>
<name>A0ABZ1Z4H8_9NOCA</name>
<evidence type="ECO:0000313" key="1">
    <source>
        <dbReference type="EMBL" id="WUV49301.1"/>
    </source>
</evidence>
<organism evidence="1 2">
    <name type="scientific">Nocardia vinacea</name>
    <dbReference type="NCBI Taxonomy" id="96468"/>
    <lineage>
        <taxon>Bacteria</taxon>
        <taxon>Bacillati</taxon>
        <taxon>Actinomycetota</taxon>
        <taxon>Actinomycetes</taxon>
        <taxon>Mycobacteriales</taxon>
        <taxon>Nocardiaceae</taxon>
        <taxon>Nocardia</taxon>
    </lineage>
</organism>
<gene>
    <name evidence="1" type="ORF">OG563_14515</name>
</gene>
<proteinExistence type="predicted"/>
<dbReference type="Proteomes" id="UP001432062">
    <property type="component" value="Chromosome"/>
</dbReference>
<keyword evidence="2" id="KW-1185">Reference proteome</keyword>